<sequence>MKNHSCNLHAPLCGIFYLRSVDVARYAALIQEKSPTNCDAHLAESLFQTRSSRTIKLRPHRQAPKKATTLRPHWFPPTNSSLLTNSG</sequence>
<comment type="caution">
    <text evidence="2">The sequence shown here is derived from an EMBL/GenBank/DDBJ whole genome shotgun (WGS) entry which is preliminary data.</text>
</comment>
<evidence type="ECO:0000313" key="2">
    <source>
        <dbReference type="EMBL" id="RXS75315.1"/>
    </source>
</evidence>
<keyword evidence="3" id="KW-1185">Reference proteome</keyword>
<name>A0A4V1NRX9_9FIRM</name>
<evidence type="ECO:0000256" key="1">
    <source>
        <dbReference type="SAM" id="MobiDB-lite"/>
    </source>
</evidence>
<gene>
    <name evidence="2" type="ORF">ETP43_08850</name>
</gene>
<evidence type="ECO:0000313" key="3">
    <source>
        <dbReference type="Proteomes" id="UP000290106"/>
    </source>
</evidence>
<dbReference type="OrthoDB" id="2063008at2"/>
<reference evidence="2 3" key="1">
    <citation type="submission" date="2019-01" db="EMBL/GenBank/DDBJ databases">
        <title>Blautia sp. nov. KGMB01111 isolated human feces.</title>
        <authorList>
            <person name="Park J.-E."/>
            <person name="Kim J.-S."/>
            <person name="Park S.-H."/>
        </authorList>
    </citation>
    <scope>NUCLEOTIDE SEQUENCE [LARGE SCALE GENOMIC DNA]</scope>
    <source>
        <strain evidence="2 3">KGMB01111</strain>
    </source>
</reference>
<proteinExistence type="predicted"/>
<dbReference type="InterPro" id="IPR046710">
    <property type="entry name" value="DUF6783"/>
</dbReference>
<dbReference type="Pfam" id="PF20574">
    <property type="entry name" value="DUF6783"/>
    <property type="match status" value="1"/>
</dbReference>
<feature type="compositionally biased region" description="Polar residues" evidence="1">
    <location>
        <begin position="77"/>
        <end position="87"/>
    </location>
</feature>
<dbReference type="AlphaFoldDB" id="A0A4V1NRX9"/>
<feature type="region of interest" description="Disordered" evidence="1">
    <location>
        <begin position="57"/>
        <end position="87"/>
    </location>
</feature>
<organism evidence="2 3">
    <name type="scientific">Blautia faecicola</name>
    <dbReference type="NCBI Taxonomy" id="2509240"/>
    <lineage>
        <taxon>Bacteria</taxon>
        <taxon>Bacillati</taxon>
        <taxon>Bacillota</taxon>
        <taxon>Clostridia</taxon>
        <taxon>Lachnospirales</taxon>
        <taxon>Lachnospiraceae</taxon>
        <taxon>Blautia</taxon>
    </lineage>
</organism>
<dbReference type="EMBL" id="SDKC01000001">
    <property type="protein sequence ID" value="RXS75315.1"/>
    <property type="molecule type" value="Genomic_DNA"/>
</dbReference>
<accession>A0A4V1NRX9</accession>
<protein>
    <submittedName>
        <fullName evidence="2">Uncharacterized protein</fullName>
    </submittedName>
</protein>
<dbReference type="Proteomes" id="UP000290106">
    <property type="component" value="Unassembled WGS sequence"/>
</dbReference>